<sequence>MQKMVLTVVVGGFTLAACAQQTPADGSNAKAQVPVAKTTLPNRDVQVAPGTADARALDAVKRFNPGIVVENISAAPMPGFRQMIIGGQVVYVSDDGKYVFLAGQGGGLFDAGSQANLSEDALAAERVRLLKTIPQSDRIVFGPANPKYTITVFTDIECGFCRKLHSEMAEINKQGIAVEYLAFPRQGLGSKDYVDMISVWCAADRKAALTNAKTGGKVPAKDCKNTVAAQYVVGQRSGLTGTPMILAQDGQMIGGYLPPAVLKQRLDAWAATKSKG</sequence>
<dbReference type="Pfam" id="PF13098">
    <property type="entry name" value="Thioredoxin_2"/>
    <property type="match status" value="1"/>
</dbReference>
<keyword evidence="3 7" id="KW-0732">Signal</keyword>
<dbReference type="PROSITE" id="PS51257">
    <property type="entry name" value="PROKAR_LIPOPROTEIN"/>
    <property type="match status" value="1"/>
</dbReference>
<dbReference type="RefSeq" id="WP_331703636.1">
    <property type="nucleotide sequence ID" value="NZ_JAZHBO010000001.1"/>
</dbReference>
<gene>
    <name evidence="10" type="ORF">V3390_03535</name>
</gene>
<evidence type="ECO:0000256" key="4">
    <source>
        <dbReference type="ARBA" id="ARBA00022764"/>
    </source>
</evidence>
<dbReference type="InterPro" id="IPR018950">
    <property type="entry name" value="DiS-bond_isomerase_DsbC/G_N"/>
</dbReference>
<feature type="chain" id="PRO_5044983519" description="Thiol:disulfide interchange protein" evidence="7">
    <location>
        <begin position="20"/>
        <end position="276"/>
    </location>
</feature>
<dbReference type="InterPro" id="IPR009094">
    <property type="entry name" value="DiS-bond_isomerase_DsbC/G_N_sf"/>
</dbReference>
<proteinExistence type="inferred from homology"/>
<evidence type="ECO:0000313" key="10">
    <source>
        <dbReference type="EMBL" id="MEF2155305.1"/>
    </source>
</evidence>
<evidence type="ECO:0000256" key="6">
    <source>
        <dbReference type="ARBA" id="ARBA00023284"/>
    </source>
</evidence>
<evidence type="ECO:0000256" key="3">
    <source>
        <dbReference type="ARBA" id="ARBA00022729"/>
    </source>
</evidence>
<evidence type="ECO:0000256" key="7">
    <source>
        <dbReference type="RuleBase" id="RU364038"/>
    </source>
</evidence>
<dbReference type="InterPro" id="IPR036249">
    <property type="entry name" value="Thioredoxin-like_sf"/>
</dbReference>
<evidence type="ECO:0000259" key="8">
    <source>
        <dbReference type="Pfam" id="PF10411"/>
    </source>
</evidence>
<dbReference type="Gene3D" id="3.10.450.70">
    <property type="entry name" value="Disulphide bond isomerase, DsbC/G, N-terminal"/>
    <property type="match status" value="1"/>
</dbReference>
<comment type="function">
    <text evidence="7">Required for disulfide bond formation in some periplasmic proteins. Acts by transferring its disulfide bond to other proteins and is reduced in the process.</text>
</comment>
<dbReference type="PANTHER" id="PTHR35272:SF3">
    <property type="entry name" value="THIOL:DISULFIDE INTERCHANGE PROTEIN DSBC"/>
    <property type="match status" value="1"/>
</dbReference>
<accession>A0ABU7UXK8</accession>
<feature type="domain" description="Thioredoxin-like fold" evidence="9">
    <location>
        <begin position="145"/>
        <end position="266"/>
    </location>
</feature>
<dbReference type="InterPro" id="IPR051470">
    <property type="entry name" value="Thiol:disulfide_interchange"/>
</dbReference>
<keyword evidence="5" id="KW-1015">Disulfide bond</keyword>
<feature type="domain" description="Disulphide bond isomerase DsbC/G N-terminal" evidence="8">
    <location>
        <begin position="53"/>
        <end position="118"/>
    </location>
</feature>
<dbReference type="PANTHER" id="PTHR35272">
    <property type="entry name" value="THIOL:DISULFIDE INTERCHANGE PROTEIN DSBC-RELATED"/>
    <property type="match status" value="1"/>
</dbReference>
<reference evidence="10 11" key="1">
    <citation type="submission" date="2024-01" db="EMBL/GenBank/DDBJ databases">
        <title>Novel species of the genus Luteimonas isolated from rivers.</title>
        <authorList>
            <person name="Lu H."/>
        </authorList>
    </citation>
    <scope>NUCLEOTIDE SEQUENCE [LARGE SCALE GENOMIC DNA]</scope>
    <source>
        <strain evidence="10 11">FXH3W</strain>
    </source>
</reference>
<dbReference type="EMBL" id="JAZHBO010000001">
    <property type="protein sequence ID" value="MEF2155305.1"/>
    <property type="molecule type" value="Genomic_DNA"/>
</dbReference>
<dbReference type="Proteomes" id="UP001356170">
    <property type="component" value="Unassembled WGS sequence"/>
</dbReference>
<name>A0ABU7UXK8_9GAMM</name>
<dbReference type="Gene3D" id="3.40.30.10">
    <property type="entry name" value="Glutaredoxin"/>
    <property type="match status" value="1"/>
</dbReference>
<comment type="similarity">
    <text evidence="2 7">Belongs to the thioredoxin family. DsbC subfamily.</text>
</comment>
<keyword evidence="6 7" id="KW-0676">Redox-active center</keyword>
<dbReference type="SUPFAM" id="SSF54423">
    <property type="entry name" value="DsbC/DsbG N-terminal domain-like"/>
    <property type="match status" value="1"/>
</dbReference>
<evidence type="ECO:0000256" key="2">
    <source>
        <dbReference type="ARBA" id="ARBA00009813"/>
    </source>
</evidence>
<evidence type="ECO:0000256" key="1">
    <source>
        <dbReference type="ARBA" id="ARBA00004418"/>
    </source>
</evidence>
<evidence type="ECO:0000259" key="9">
    <source>
        <dbReference type="Pfam" id="PF13098"/>
    </source>
</evidence>
<keyword evidence="11" id="KW-1185">Reference proteome</keyword>
<dbReference type="InterPro" id="IPR012336">
    <property type="entry name" value="Thioredoxin-like_fold"/>
</dbReference>
<dbReference type="InterPro" id="IPR033954">
    <property type="entry name" value="DiS-bond_Isoase_DsbC/G"/>
</dbReference>
<comment type="caution">
    <text evidence="10">The sequence shown here is derived from an EMBL/GenBank/DDBJ whole genome shotgun (WGS) entry which is preliminary data.</text>
</comment>
<comment type="subcellular location">
    <subcellularLocation>
        <location evidence="1 7">Periplasm</location>
    </subcellularLocation>
</comment>
<dbReference type="CDD" id="cd03020">
    <property type="entry name" value="DsbA_DsbC_DsbG"/>
    <property type="match status" value="1"/>
</dbReference>
<keyword evidence="4 7" id="KW-0574">Periplasm</keyword>
<dbReference type="Pfam" id="PF10411">
    <property type="entry name" value="DsbC_N"/>
    <property type="match status" value="1"/>
</dbReference>
<organism evidence="10 11">
    <name type="scientific">Aquilutibacter rugosus</name>
    <dbReference type="NCBI Taxonomy" id="3115820"/>
    <lineage>
        <taxon>Bacteria</taxon>
        <taxon>Pseudomonadati</taxon>
        <taxon>Pseudomonadota</taxon>
        <taxon>Gammaproteobacteria</taxon>
        <taxon>Lysobacterales</taxon>
        <taxon>Lysobacteraceae</taxon>
        <taxon>Aquilutibacter</taxon>
    </lineage>
</organism>
<protein>
    <recommendedName>
        <fullName evidence="7">Thiol:disulfide interchange protein</fullName>
    </recommendedName>
</protein>
<feature type="signal peptide" evidence="7">
    <location>
        <begin position="1"/>
        <end position="19"/>
    </location>
</feature>
<dbReference type="SUPFAM" id="SSF52833">
    <property type="entry name" value="Thioredoxin-like"/>
    <property type="match status" value="1"/>
</dbReference>
<evidence type="ECO:0000313" key="11">
    <source>
        <dbReference type="Proteomes" id="UP001356170"/>
    </source>
</evidence>
<evidence type="ECO:0000256" key="5">
    <source>
        <dbReference type="ARBA" id="ARBA00023157"/>
    </source>
</evidence>